<dbReference type="GO" id="GO:0005634">
    <property type="term" value="C:nucleus"/>
    <property type="evidence" value="ECO:0007669"/>
    <property type="project" value="TreeGrafter"/>
</dbReference>
<dbReference type="InterPro" id="IPR000719">
    <property type="entry name" value="Prot_kinase_dom"/>
</dbReference>
<proteinExistence type="predicted"/>
<dbReference type="Proteomes" id="UP000696280">
    <property type="component" value="Unassembled WGS sequence"/>
</dbReference>
<keyword evidence="1" id="KW-0723">Serine/threonine-protein kinase</keyword>
<dbReference type="OrthoDB" id="5979581at2759"/>
<evidence type="ECO:0000256" key="3">
    <source>
        <dbReference type="ARBA" id="ARBA00022741"/>
    </source>
</evidence>
<dbReference type="PANTHER" id="PTHR45646:SF11">
    <property type="entry name" value="SERINE_THREONINE-PROTEIN KINASE DOA"/>
    <property type="match status" value="1"/>
</dbReference>
<evidence type="ECO:0000313" key="9">
    <source>
        <dbReference type="Proteomes" id="UP000696280"/>
    </source>
</evidence>
<gene>
    <name evidence="8" type="ORF">HYFRA_00012115</name>
</gene>
<dbReference type="GO" id="GO:0005524">
    <property type="term" value="F:ATP binding"/>
    <property type="evidence" value="ECO:0007669"/>
    <property type="project" value="UniProtKB-UniRule"/>
</dbReference>
<dbReference type="SMART" id="SM00220">
    <property type="entry name" value="S_TKc"/>
    <property type="match status" value="1"/>
</dbReference>
<name>A0A9N9PV16_9HELO</name>
<evidence type="ECO:0000256" key="6">
    <source>
        <dbReference type="PROSITE-ProRule" id="PRU10141"/>
    </source>
</evidence>
<keyword evidence="4" id="KW-0418">Kinase</keyword>
<keyword evidence="3 6" id="KW-0547">Nucleotide-binding</keyword>
<evidence type="ECO:0000256" key="2">
    <source>
        <dbReference type="ARBA" id="ARBA00022679"/>
    </source>
</evidence>
<keyword evidence="2" id="KW-0808">Transferase</keyword>
<dbReference type="GO" id="GO:0043484">
    <property type="term" value="P:regulation of RNA splicing"/>
    <property type="evidence" value="ECO:0007669"/>
    <property type="project" value="TreeGrafter"/>
</dbReference>
<dbReference type="InterPro" id="IPR011009">
    <property type="entry name" value="Kinase-like_dom_sf"/>
</dbReference>
<dbReference type="PANTHER" id="PTHR45646">
    <property type="entry name" value="SERINE/THREONINE-PROTEIN KINASE DOA-RELATED"/>
    <property type="match status" value="1"/>
</dbReference>
<protein>
    <recommendedName>
        <fullName evidence="7">Protein kinase domain-containing protein</fullName>
    </recommendedName>
</protein>
<comment type="caution">
    <text evidence="8">The sequence shown here is derived from an EMBL/GenBank/DDBJ whole genome shotgun (WGS) entry which is preliminary data.</text>
</comment>
<dbReference type="Pfam" id="PF00069">
    <property type="entry name" value="Pkinase"/>
    <property type="match status" value="1"/>
</dbReference>
<keyword evidence="9" id="KW-1185">Reference proteome</keyword>
<dbReference type="PROSITE" id="PS50011">
    <property type="entry name" value="PROTEIN_KINASE_DOM"/>
    <property type="match status" value="1"/>
</dbReference>
<dbReference type="GO" id="GO:0004674">
    <property type="term" value="F:protein serine/threonine kinase activity"/>
    <property type="evidence" value="ECO:0007669"/>
    <property type="project" value="UniProtKB-KW"/>
</dbReference>
<dbReference type="PROSITE" id="PS00107">
    <property type="entry name" value="PROTEIN_KINASE_ATP"/>
    <property type="match status" value="1"/>
</dbReference>
<evidence type="ECO:0000256" key="5">
    <source>
        <dbReference type="ARBA" id="ARBA00022840"/>
    </source>
</evidence>
<dbReference type="InterPro" id="IPR051175">
    <property type="entry name" value="CLK_kinases"/>
</dbReference>
<evidence type="ECO:0000256" key="1">
    <source>
        <dbReference type="ARBA" id="ARBA00022527"/>
    </source>
</evidence>
<evidence type="ECO:0000313" key="8">
    <source>
        <dbReference type="EMBL" id="CAG8956198.1"/>
    </source>
</evidence>
<dbReference type="EMBL" id="CAJVRL010000069">
    <property type="protein sequence ID" value="CAG8956198.1"/>
    <property type="molecule type" value="Genomic_DNA"/>
</dbReference>
<sequence length="430" mass="49828">MTAILKWARGAIRWAPSPPRVYPIVKVLLINTSDKIEEETFGIERYYPTRIGEVLSSRYQVVGKLGFGNSSTVWLARDLQAHRHVAVKVFTNDNKDTDEIATYKHLSQGNKSRLGYRYIRTALDSFELVNRGSKHPCLVHEALWDSLRTILERSGRDRLTEELLRINLQRLFLALDFLHTDRKLIHTGFYHYSFIPYRLLTFPNSDIKSDNILHLIEDTSILGAFEEAEFSHPSPRKNAADRDVYMSRMLDMPKSIGEPVLCDFGNAADGTKVNNYDAYPDVYRCPEVMLGFPWSYSADIWNVGAMIWDIFEGKHLFTGQDPKKGRYMTRAHLRELISILGPPPLELIKRGRRSAEWFDENGKWLEPDESQPDRLPLLASSSLEAVEENLDGKDKEMFLRFVKSMLQWEPEKRKTARELYDDPWLRRSQG</sequence>
<dbReference type="Gene3D" id="1.10.510.10">
    <property type="entry name" value="Transferase(Phosphotransferase) domain 1"/>
    <property type="match status" value="1"/>
</dbReference>
<feature type="binding site" evidence="6">
    <location>
        <position position="88"/>
    </location>
    <ligand>
        <name>ATP</name>
        <dbReference type="ChEBI" id="CHEBI:30616"/>
    </ligand>
</feature>
<dbReference type="InterPro" id="IPR017441">
    <property type="entry name" value="Protein_kinase_ATP_BS"/>
</dbReference>
<dbReference type="SUPFAM" id="SSF56112">
    <property type="entry name" value="Protein kinase-like (PK-like)"/>
    <property type="match status" value="1"/>
</dbReference>
<feature type="domain" description="Protein kinase" evidence="7">
    <location>
        <begin position="59"/>
        <end position="425"/>
    </location>
</feature>
<dbReference type="Gene3D" id="3.30.200.20">
    <property type="entry name" value="Phosphorylase Kinase, domain 1"/>
    <property type="match status" value="1"/>
</dbReference>
<keyword evidence="5 6" id="KW-0067">ATP-binding</keyword>
<organism evidence="8 9">
    <name type="scientific">Hymenoscyphus fraxineus</name>
    <dbReference type="NCBI Taxonomy" id="746836"/>
    <lineage>
        <taxon>Eukaryota</taxon>
        <taxon>Fungi</taxon>
        <taxon>Dikarya</taxon>
        <taxon>Ascomycota</taxon>
        <taxon>Pezizomycotina</taxon>
        <taxon>Leotiomycetes</taxon>
        <taxon>Helotiales</taxon>
        <taxon>Helotiaceae</taxon>
        <taxon>Hymenoscyphus</taxon>
    </lineage>
</organism>
<dbReference type="AlphaFoldDB" id="A0A9N9PV16"/>
<reference evidence="8" key="1">
    <citation type="submission" date="2021-07" db="EMBL/GenBank/DDBJ databases">
        <authorList>
            <person name="Durling M."/>
        </authorList>
    </citation>
    <scope>NUCLEOTIDE SEQUENCE</scope>
</reference>
<accession>A0A9N9PV16</accession>
<evidence type="ECO:0000256" key="4">
    <source>
        <dbReference type="ARBA" id="ARBA00022777"/>
    </source>
</evidence>
<evidence type="ECO:0000259" key="7">
    <source>
        <dbReference type="PROSITE" id="PS50011"/>
    </source>
</evidence>